<keyword evidence="2" id="KW-0805">Transcription regulation</keyword>
<dbReference type="PROSITE" id="PS01124">
    <property type="entry name" value="HTH_ARAC_FAMILY_2"/>
    <property type="match status" value="1"/>
</dbReference>
<dbReference type="CDD" id="cd06124">
    <property type="entry name" value="cupin_NimR-like_N"/>
    <property type="match status" value="1"/>
</dbReference>
<feature type="domain" description="HTH araC/xylS-type" evidence="5">
    <location>
        <begin position="159"/>
        <end position="256"/>
    </location>
</feature>
<dbReference type="Gene3D" id="2.60.120.10">
    <property type="entry name" value="Jelly Rolls"/>
    <property type="match status" value="1"/>
</dbReference>
<keyword evidence="1" id="KW-0678">Repressor</keyword>
<dbReference type="Gene3D" id="1.10.10.60">
    <property type="entry name" value="Homeodomain-like"/>
    <property type="match status" value="2"/>
</dbReference>
<dbReference type="SUPFAM" id="SSF51182">
    <property type="entry name" value="RmlC-like cupins"/>
    <property type="match status" value="1"/>
</dbReference>
<evidence type="ECO:0000313" key="6">
    <source>
        <dbReference type="EMBL" id="MDQ9071284.1"/>
    </source>
</evidence>
<dbReference type="InterPro" id="IPR018060">
    <property type="entry name" value="HTH_AraC"/>
</dbReference>
<dbReference type="PANTHER" id="PTHR11019:SF199">
    <property type="entry name" value="HTH-TYPE TRANSCRIPTIONAL REGULATOR NIMR"/>
    <property type="match status" value="1"/>
</dbReference>
<evidence type="ECO:0000256" key="2">
    <source>
        <dbReference type="ARBA" id="ARBA00023015"/>
    </source>
</evidence>
<organism evidence="6 7">
    <name type="scientific">Acinetobacter gerneri</name>
    <dbReference type="NCBI Taxonomy" id="202952"/>
    <lineage>
        <taxon>Bacteria</taxon>
        <taxon>Pseudomonadati</taxon>
        <taxon>Pseudomonadota</taxon>
        <taxon>Gammaproteobacteria</taxon>
        <taxon>Moraxellales</taxon>
        <taxon>Moraxellaceae</taxon>
        <taxon>Acinetobacter</taxon>
    </lineage>
</organism>
<dbReference type="InterPro" id="IPR011051">
    <property type="entry name" value="RmlC_Cupin_sf"/>
</dbReference>
<reference evidence="6" key="1">
    <citation type="submission" date="2023-08" db="EMBL/GenBank/DDBJ databases">
        <title>Emergence of clinically-relevant ST2 carbapenem-resistant Acinetobacter baumannii strains in hospital sewages in Zhejiang, East of China.</title>
        <authorList>
            <person name="Kaichao C."/>
            <person name="Zhang R."/>
        </authorList>
    </citation>
    <scope>NUCLEOTIDE SEQUENCE</scope>
    <source>
        <strain evidence="6">M-SY-60</strain>
    </source>
</reference>
<evidence type="ECO:0000256" key="3">
    <source>
        <dbReference type="ARBA" id="ARBA00023125"/>
    </source>
</evidence>
<dbReference type="SMART" id="SM00342">
    <property type="entry name" value="HTH_ARAC"/>
    <property type="match status" value="1"/>
</dbReference>
<dbReference type="InterPro" id="IPR009057">
    <property type="entry name" value="Homeodomain-like_sf"/>
</dbReference>
<evidence type="ECO:0000256" key="1">
    <source>
        <dbReference type="ARBA" id="ARBA00022491"/>
    </source>
</evidence>
<keyword evidence="3" id="KW-0238">DNA-binding</keyword>
<comment type="caution">
    <text evidence="6">The sequence shown here is derived from an EMBL/GenBank/DDBJ whole genome shotgun (WGS) entry which is preliminary data.</text>
</comment>
<dbReference type="Pfam" id="PF12833">
    <property type="entry name" value="HTH_18"/>
    <property type="match status" value="1"/>
</dbReference>
<evidence type="ECO:0000259" key="5">
    <source>
        <dbReference type="PROSITE" id="PS01124"/>
    </source>
</evidence>
<evidence type="ECO:0000256" key="4">
    <source>
        <dbReference type="ARBA" id="ARBA00023163"/>
    </source>
</evidence>
<dbReference type="EMBL" id="JAVIDA010000007">
    <property type="protein sequence ID" value="MDQ9071284.1"/>
    <property type="molecule type" value="Genomic_DNA"/>
</dbReference>
<dbReference type="AlphaFoldDB" id="A0AAW8JM73"/>
<sequence length="260" mass="30451">MKNDQGEAFFADLIQRPAIVLKIQEQVPDWELAEHQHIKSQFLITFSGLITIETDDGIWMVPPNTSIWIPPYVMHRGRSFGFSSGYVVFIDDHFTKQNQYLEMYQVPVFLKALLMRVSEIEHEYTSLEDDRLIHCLLDEIKNAPVQALNLPIPKDIRLKKITTTLIEQPELHYSLAAWAKLICMSERNFTRLFKNETGLSVQQWRRQLHVLLALQWLSEGWSVHQIAEKLAYDSDSSFIVMFKKIMGISPKRYLEQHTNY</sequence>
<name>A0AAW8JM73_9GAMM</name>
<keyword evidence="4" id="KW-0804">Transcription</keyword>
<dbReference type="PANTHER" id="PTHR11019">
    <property type="entry name" value="HTH-TYPE TRANSCRIPTIONAL REGULATOR NIMR"/>
    <property type="match status" value="1"/>
</dbReference>
<dbReference type="RefSeq" id="WP_308955663.1">
    <property type="nucleotide sequence ID" value="NZ_JAVICY010000006.1"/>
</dbReference>
<dbReference type="InterPro" id="IPR014710">
    <property type="entry name" value="RmlC-like_jellyroll"/>
</dbReference>
<accession>A0AAW8JM73</accession>
<dbReference type="GO" id="GO:0003700">
    <property type="term" value="F:DNA-binding transcription factor activity"/>
    <property type="evidence" value="ECO:0007669"/>
    <property type="project" value="InterPro"/>
</dbReference>
<dbReference type="GO" id="GO:0043565">
    <property type="term" value="F:sequence-specific DNA binding"/>
    <property type="evidence" value="ECO:0007669"/>
    <property type="project" value="InterPro"/>
</dbReference>
<dbReference type="SUPFAM" id="SSF46689">
    <property type="entry name" value="Homeodomain-like"/>
    <property type="match status" value="1"/>
</dbReference>
<dbReference type="Pfam" id="PF02311">
    <property type="entry name" value="AraC_binding"/>
    <property type="match status" value="1"/>
</dbReference>
<dbReference type="InterPro" id="IPR003313">
    <property type="entry name" value="AraC-bd"/>
</dbReference>
<evidence type="ECO:0000313" key="7">
    <source>
        <dbReference type="Proteomes" id="UP001243195"/>
    </source>
</evidence>
<protein>
    <submittedName>
        <fullName evidence="6">Helix-turn-helix transcriptional regulator</fullName>
    </submittedName>
</protein>
<gene>
    <name evidence="6" type="ORF">RFH51_07435</name>
</gene>
<dbReference type="FunFam" id="1.10.10.60:FF:000132">
    <property type="entry name" value="AraC family transcriptional regulator"/>
    <property type="match status" value="1"/>
</dbReference>
<dbReference type="Proteomes" id="UP001243195">
    <property type="component" value="Unassembled WGS sequence"/>
</dbReference>
<proteinExistence type="predicted"/>